<protein>
    <submittedName>
        <fullName evidence="1">TolB family protein</fullName>
    </submittedName>
</protein>
<dbReference type="RefSeq" id="WP_379901932.1">
    <property type="nucleotide sequence ID" value="NZ_JBHULM010000007.1"/>
</dbReference>
<reference evidence="2" key="1">
    <citation type="journal article" date="2019" name="Int. J. Syst. Evol. Microbiol.">
        <title>The Global Catalogue of Microorganisms (GCM) 10K type strain sequencing project: providing services to taxonomists for standard genome sequencing and annotation.</title>
        <authorList>
            <consortium name="The Broad Institute Genomics Platform"/>
            <consortium name="The Broad Institute Genome Sequencing Center for Infectious Disease"/>
            <person name="Wu L."/>
            <person name="Ma J."/>
        </authorList>
    </citation>
    <scope>NUCLEOTIDE SEQUENCE [LARGE SCALE GENOMIC DNA]</scope>
    <source>
        <strain evidence="2">KCTC 42808</strain>
    </source>
</reference>
<name>A0ABW5K0Q9_9FLAO</name>
<comment type="caution">
    <text evidence="1">The sequence shown here is derived from an EMBL/GenBank/DDBJ whole genome shotgun (WGS) entry which is preliminary data.</text>
</comment>
<dbReference type="Gene3D" id="2.120.10.30">
    <property type="entry name" value="TolB, C-terminal domain"/>
    <property type="match status" value="1"/>
</dbReference>
<dbReference type="Proteomes" id="UP001597467">
    <property type="component" value="Unassembled WGS sequence"/>
</dbReference>
<gene>
    <name evidence="1" type="ORF">ACFSSB_05735</name>
</gene>
<dbReference type="EMBL" id="JBHULM010000007">
    <property type="protein sequence ID" value="MFD2541815.1"/>
    <property type="molecule type" value="Genomic_DNA"/>
</dbReference>
<evidence type="ECO:0000313" key="1">
    <source>
        <dbReference type="EMBL" id="MFD2541815.1"/>
    </source>
</evidence>
<proteinExistence type="predicted"/>
<evidence type="ECO:0000313" key="2">
    <source>
        <dbReference type="Proteomes" id="UP001597467"/>
    </source>
</evidence>
<organism evidence="1 2">
    <name type="scientific">Lacinutrix gracilariae</name>
    <dbReference type="NCBI Taxonomy" id="1747198"/>
    <lineage>
        <taxon>Bacteria</taxon>
        <taxon>Pseudomonadati</taxon>
        <taxon>Bacteroidota</taxon>
        <taxon>Flavobacteriia</taxon>
        <taxon>Flavobacteriales</taxon>
        <taxon>Flavobacteriaceae</taxon>
        <taxon>Lacinutrix</taxon>
    </lineage>
</organism>
<dbReference type="InterPro" id="IPR011659">
    <property type="entry name" value="WD40"/>
</dbReference>
<keyword evidence="2" id="KW-1185">Reference proteome</keyword>
<dbReference type="InterPro" id="IPR011042">
    <property type="entry name" value="6-blade_b-propeller_TolB-like"/>
</dbReference>
<dbReference type="Pfam" id="PF07676">
    <property type="entry name" value="PD40"/>
    <property type="match status" value="2"/>
</dbReference>
<accession>A0ABW5K0Q9</accession>
<sequence length="305" mass="34635">MKNIFWVYFIVWISLVFKGFSQNEAIEIVNLKVNDENNHFAVSYLEGNKIVFTSNLLNKRGKQKLINGTPQLTLYQGEINEAHEIVNVSPLPYHVDSSVFNLSASTFYTTDKKYIVITTNVYNTERKANLSQKASKLKIEIGEYVEGIGWTNFKVPSFCDSRSSYGHPAISPDGKYMYFVSTMRGTLGGTDIFRVAIHENNTFGTPENLGLAVNTRKKELFPFISKDNVLYFSSNRPKGKGKMDIYKSQILEDGTFAQAELLEAPINSRFDDYSYLLNDDLESGYFSSARLNGKGGDDLYYFFVK</sequence>
<dbReference type="SUPFAM" id="SSF82171">
    <property type="entry name" value="DPP6 N-terminal domain-like"/>
    <property type="match status" value="1"/>
</dbReference>